<accession>A0ABR2HP02</accession>
<evidence type="ECO:0000313" key="2">
    <source>
        <dbReference type="Proteomes" id="UP001470230"/>
    </source>
</evidence>
<dbReference type="EMBL" id="JAPFFF010000024">
    <property type="protein sequence ID" value="KAK8850083.1"/>
    <property type="molecule type" value="Genomic_DNA"/>
</dbReference>
<keyword evidence="2" id="KW-1185">Reference proteome</keyword>
<proteinExistence type="predicted"/>
<dbReference type="Gene3D" id="3.60.15.10">
    <property type="entry name" value="Ribonuclease Z/Hydroxyacylglutathione hydrolase-like"/>
    <property type="match status" value="1"/>
</dbReference>
<organism evidence="1 2">
    <name type="scientific">Tritrichomonas musculus</name>
    <dbReference type="NCBI Taxonomy" id="1915356"/>
    <lineage>
        <taxon>Eukaryota</taxon>
        <taxon>Metamonada</taxon>
        <taxon>Parabasalia</taxon>
        <taxon>Tritrichomonadida</taxon>
        <taxon>Tritrichomonadidae</taxon>
        <taxon>Tritrichomonas</taxon>
    </lineage>
</organism>
<name>A0ABR2HP02_9EUKA</name>
<dbReference type="SUPFAM" id="SSF56281">
    <property type="entry name" value="Metallo-hydrolase/oxidoreductase"/>
    <property type="match status" value="1"/>
</dbReference>
<dbReference type="Proteomes" id="UP001470230">
    <property type="component" value="Unassembled WGS sequence"/>
</dbReference>
<sequence length="239" mass="26841">MTLIPSTKYKAMGKGTHQVNLVANDTSLVLGLEYYGVKILFPGDAPGEMHDYLRKVDREFVKDVDILLAPHHGSENDHNSLWYSSNRRFCTIISGDPSYKAWGIPGLANYGVRSHSTRLKAPRAIYYSNAQRNEVLKSEIEFPVFCTWVGVENKDGKVVGAQKFVGYHIKINSDGNQEDAGKIKVFEILYNDKAKGNETKYPEKEICIERLSKRRELELSGTSVLFEVPTATEGGSVRH</sequence>
<dbReference type="InterPro" id="IPR036866">
    <property type="entry name" value="RibonucZ/Hydroxyglut_hydro"/>
</dbReference>
<protein>
    <submittedName>
        <fullName evidence="1">Uncharacterized protein</fullName>
    </submittedName>
</protein>
<reference evidence="1 2" key="1">
    <citation type="submission" date="2024-04" db="EMBL/GenBank/DDBJ databases">
        <title>Tritrichomonas musculus Genome.</title>
        <authorList>
            <person name="Alves-Ferreira E."/>
            <person name="Grigg M."/>
            <person name="Lorenzi H."/>
            <person name="Galac M."/>
        </authorList>
    </citation>
    <scope>NUCLEOTIDE SEQUENCE [LARGE SCALE GENOMIC DNA]</scope>
    <source>
        <strain evidence="1 2">EAF2021</strain>
    </source>
</reference>
<comment type="caution">
    <text evidence="1">The sequence shown here is derived from an EMBL/GenBank/DDBJ whole genome shotgun (WGS) entry which is preliminary data.</text>
</comment>
<gene>
    <name evidence="1" type="ORF">M9Y10_018194</name>
</gene>
<evidence type="ECO:0000313" key="1">
    <source>
        <dbReference type="EMBL" id="KAK8850083.1"/>
    </source>
</evidence>